<evidence type="ECO:0000313" key="2">
    <source>
        <dbReference type="Proteomes" id="UP000241639"/>
    </source>
</evidence>
<dbReference type="OrthoDB" id="9781342at2"/>
<reference evidence="1 2" key="1">
    <citation type="submission" date="2018-04" db="EMBL/GenBank/DDBJ databases">
        <title>Genomic Encyclopedia of Archaeal and Bacterial Type Strains, Phase II (KMG-II): from individual species to whole genera.</title>
        <authorList>
            <person name="Goeker M."/>
        </authorList>
    </citation>
    <scope>NUCLEOTIDE SEQUENCE [LARGE SCALE GENOMIC DNA]</scope>
    <source>
        <strain evidence="1 2">DSM 45169</strain>
    </source>
</reference>
<dbReference type="PANTHER" id="PTHR43881:SF1">
    <property type="entry name" value="GAMMA-GLUTAMYLTRANSPEPTIDASE (AFU_ORTHOLOGUE AFUA_4G13580)"/>
    <property type="match status" value="1"/>
</dbReference>
<name>A0A2T4Z978_9BACL</name>
<dbReference type="InterPro" id="IPR052896">
    <property type="entry name" value="GGT-like_enzyme"/>
</dbReference>
<accession>A0A2T4Z978</accession>
<keyword evidence="1" id="KW-0808">Transferase</keyword>
<dbReference type="PRINTS" id="PR01210">
    <property type="entry name" value="GGTRANSPTASE"/>
</dbReference>
<evidence type="ECO:0000313" key="1">
    <source>
        <dbReference type="EMBL" id="PTM58446.1"/>
    </source>
</evidence>
<sequence>MDWTPTHYPYPSQRMTVYAKNGAVATSQPLAAAAGLEILRKGGNAIDAAVATAAVLTVVEPTSNGIGGDAFALVWTGGRLHGLNASGPAPQLLTPEVVKGKGLESMPTYGWLPVTVPGAPAAWAALVERWGKLTLKQVMEPAIRYAEEGYPLSPVLANYWSRAVHTAKQRWNEDLYQEWFQVFAPEESAPREGELWRSPAHARTLLQIAETGAKSFYRGELAERIDAHARATGGMLRGEDLADYRPEWVDPISVSYRGHEVWEIPPNGQGLVTLLALRLLEEREFVARERIDSFHRQIEAIKLAFAIGKETITDPDKMKWSVEKLLSDAFIREQRTRMGEEARTYHGVKPDAGGTVYLATADGEGNMVSFIQSNYMGFGSGIVVPDTGIALQNRGHTFSLDPDDINVLAPGKRTYHTIIPGFLTRAGEAIGPFGVMGGFMQPQGHLQVVMNMIDFHLNPQSTLDAPRWCWTEGKTVQVERGVPAWIVQGLLEKGHDIRIAPNAGPFGRGQLIRRDEAGVLAVATEPRTDGSVAAF</sequence>
<dbReference type="AlphaFoldDB" id="A0A2T4Z978"/>
<gene>
    <name evidence="1" type="ORF">C8J48_1029</name>
</gene>
<dbReference type="Gene3D" id="1.10.246.230">
    <property type="match status" value="1"/>
</dbReference>
<dbReference type="Pfam" id="PF01019">
    <property type="entry name" value="G_glu_transpept"/>
    <property type="match status" value="1"/>
</dbReference>
<dbReference type="EMBL" id="PZZP01000001">
    <property type="protein sequence ID" value="PTM58446.1"/>
    <property type="molecule type" value="Genomic_DNA"/>
</dbReference>
<dbReference type="InterPro" id="IPR029055">
    <property type="entry name" value="Ntn_hydrolases_N"/>
</dbReference>
<dbReference type="SUPFAM" id="SSF56235">
    <property type="entry name" value="N-terminal nucleophile aminohydrolases (Ntn hydrolases)"/>
    <property type="match status" value="1"/>
</dbReference>
<dbReference type="InterPro" id="IPR043137">
    <property type="entry name" value="GGT_ssub_C"/>
</dbReference>
<proteinExistence type="predicted"/>
<keyword evidence="2" id="KW-1185">Reference proteome</keyword>
<comment type="caution">
    <text evidence="1">The sequence shown here is derived from an EMBL/GenBank/DDBJ whole genome shotgun (WGS) entry which is preliminary data.</text>
</comment>
<dbReference type="Gene3D" id="3.60.20.40">
    <property type="match status" value="1"/>
</dbReference>
<dbReference type="PANTHER" id="PTHR43881">
    <property type="entry name" value="GAMMA-GLUTAMYLTRANSPEPTIDASE (AFU_ORTHOLOGUE AFUA_4G13580)"/>
    <property type="match status" value="1"/>
</dbReference>
<organism evidence="1 2">
    <name type="scientific">Desmospora activa DSM 45169</name>
    <dbReference type="NCBI Taxonomy" id="1121389"/>
    <lineage>
        <taxon>Bacteria</taxon>
        <taxon>Bacillati</taxon>
        <taxon>Bacillota</taxon>
        <taxon>Bacilli</taxon>
        <taxon>Bacillales</taxon>
        <taxon>Thermoactinomycetaceae</taxon>
        <taxon>Desmospora</taxon>
    </lineage>
</organism>
<dbReference type="RefSeq" id="WP_107725253.1">
    <property type="nucleotide sequence ID" value="NZ_PZZP01000001.1"/>
</dbReference>
<dbReference type="Proteomes" id="UP000241639">
    <property type="component" value="Unassembled WGS sequence"/>
</dbReference>
<protein>
    <submittedName>
        <fullName evidence="1">Gamma-glutamyltransferase 2</fullName>
    </submittedName>
</protein>
<dbReference type="GO" id="GO:0016740">
    <property type="term" value="F:transferase activity"/>
    <property type="evidence" value="ECO:0007669"/>
    <property type="project" value="UniProtKB-KW"/>
</dbReference>